<dbReference type="AlphaFoldDB" id="A0A0E9QAK1"/>
<reference evidence="1" key="2">
    <citation type="journal article" date="2015" name="Fish Shellfish Immunol.">
        <title>Early steps in the European eel (Anguilla anguilla)-Vibrio vulnificus interaction in the gills: Role of the RtxA13 toxin.</title>
        <authorList>
            <person name="Callol A."/>
            <person name="Pajuelo D."/>
            <person name="Ebbesson L."/>
            <person name="Teles M."/>
            <person name="MacKenzie S."/>
            <person name="Amaro C."/>
        </authorList>
    </citation>
    <scope>NUCLEOTIDE SEQUENCE</scope>
</reference>
<dbReference type="EMBL" id="GBXM01095424">
    <property type="protein sequence ID" value="JAH13153.1"/>
    <property type="molecule type" value="Transcribed_RNA"/>
</dbReference>
<protein>
    <submittedName>
        <fullName evidence="1">Uncharacterized protein</fullName>
    </submittedName>
</protein>
<proteinExistence type="predicted"/>
<sequence length="33" mass="3894">MCSKYYKNPCVLNTTKIGIIMDRSRPGDFRDRN</sequence>
<reference evidence="1" key="1">
    <citation type="submission" date="2014-11" db="EMBL/GenBank/DDBJ databases">
        <authorList>
            <person name="Amaro Gonzalez C."/>
        </authorList>
    </citation>
    <scope>NUCLEOTIDE SEQUENCE</scope>
</reference>
<evidence type="ECO:0000313" key="1">
    <source>
        <dbReference type="EMBL" id="JAH13153.1"/>
    </source>
</evidence>
<accession>A0A0E9QAK1</accession>
<organism evidence="1">
    <name type="scientific">Anguilla anguilla</name>
    <name type="common">European freshwater eel</name>
    <name type="synonym">Muraena anguilla</name>
    <dbReference type="NCBI Taxonomy" id="7936"/>
    <lineage>
        <taxon>Eukaryota</taxon>
        <taxon>Metazoa</taxon>
        <taxon>Chordata</taxon>
        <taxon>Craniata</taxon>
        <taxon>Vertebrata</taxon>
        <taxon>Euteleostomi</taxon>
        <taxon>Actinopterygii</taxon>
        <taxon>Neopterygii</taxon>
        <taxon>Teleostei</taxon>
        <taxon>Anguilliformes</taxon>
        <taxon>Anguillidae</taxon>
        <taxon>Anguilla</taxon>
    </lineage>
</organism>
<name>A0A0E9QAK1_ANGAN</name>